<organism evidence="1">
    <name type="scientific">Moorella thermoacetica Y72</name>
    <dbReference type="NCBI Taxonomy" id="1325331"/>
    <lineage>
        <taxon>Bacteria</taxon>
        <taxon>Bacillati</taxon>
        <taxon>Bacillota</taxon>
        <taxon>Clostridia</taxon>
        <taxon>Neomoorellales</taxon>
        <taxon>Neomoorellaceae</taxon>
        <taxon>Neomoorella</taxon>
    </lineage>
</organism>
<gene>
    <name evidence="1" type="ORF">MTY_2477</name>
</gene>
<dbReference type="GO" id="GO:0008817">
    <property type="term" value="F:corrinoid adenosyltransferase activity"/>
    <property type="evidence" value="ECO:0007669"/>
    <property type="project" value="InterPro"/>
</dbReference>
<keyword evidence="1" id="KW-0808">Transferase</keyword>
<dbReference type="EMBL" id="DF238840">
    <property type="protein sequence ID" value="GAF27136.1"/>
    <property type="molecule type" value="Genomic_DNA"/>
</dbReference>
<reference evidence="1" key="1">
    <citation type="journal article" date="2014" name="Gene">
        <title>Genome-guided analysis of transformation efficiency and carbon dioxide assimilation by Moorella thermoacetica Y72.</title>
        <authorList>
            <person name="Tsukahara K."/>
            <person name="Kita A."/>
            <person name="Nakashimada Y."/>
            <person name="Hoshino T."/>
            <person name="Murakami K."/>
        </authorList>
    </citation>
    <scope>NUCLEOTIDE SEQUENCE [LARGE SCALE GENOMIC DNA]</scope>
    <source>
        <strain evidence="1">Y72</strain>
    </source>
</reference>
<dbReference type="PANTHER" id="PTHR46638:SF1">
    <property type="entry name" value="CORRINOID ADENOSYLTRANSFERASE"/>
    <property type="match status" value="1"/>
</dbReference>
<dbReference type="AlphaFoldDB" id="A0A0S6UI73"/>
<sequence>MVKLAGLEQGLVQVYTGDAKGKSTAAFGLALRAAGHGFKVAIIQFMKTPDYGEHRSFQRLAPEIEVKTFGRKGFIHRGGARPEDYEQAAAALDCAREIMLSGKVDILILDEINNALYFGLLKEEEVLDFLRQRPARIEVVLTGRNAPAGIIAAADLVTEMRQVKHPYAKGIKARKGIEY</sequence>
<dbReference type="NCBIfam" id="TIGR00708">
    <property type="entry name" value="cobA"/>
    <property type="match status" value="1"/>
</dbReference>
<dbReference type="GO" id="GO:0005524">
    <property type="term" value="F:ATP binding"/>
    <property type="evidence" value="ECO:0007669"/>
    <property type="project" value="InterPro"/>
</dbReference>
<dbReference type="GO" id="GO:0009236">
    <property type="term" value="P:cobalamin biosynthetic process"/>
    <property type="evidence" value="ECO:0007669"/>
    <property type="project" value="InterPro"/>
</dbReference>
<protein>
    <submittedName>
        <fullName evidence="1">ATP:corrinoid adenosyltransferase</fullName>
    </submittedName>
</protein>
<accession>A0A0S6UI73</accession>
<dbReference type="PANTHER" id="PTHR46638">
    <property type="entry name" value="CORRINOID ADENOSYLTRANSFERASE"/>
    <property type="match status" value="1"/>
</dbReference>
<dbReference type="NCBIfam" id="NF004637">
    <property type="entry name" value="PRK05986.1"/>
    <property type="match status" value="1"/>
</dbReference>
<name>A0A0S6UI73_NEOTH</name>
<dbReference type="CDD" id="cd00561">
    <property type="entry name" value="CobA_ACA"/>
    <property type="match status" value="1"/>
</dbReference>
<proteinExistence type="predicted"/>
<evidence type="ECO:0000313" key="1">
    <source>
        <dbReference type="EMBL" id="GAF27136.1"/>
    </source>
</evidence>
<dbReference type="InterPro" id="IPR003724">
    <property type="entry name" value="CblAdoTrfase_CobA"/>
</dbReference>
<dbReference type="Pfam" id="PF02572">
    <property type="entry name" value="CobA_CobO_BtuR"/>
    <property type="match status" value="1"/>
</dbReference>
<dbReference type="SUPFAM" id="SSF52540">
    <property type="entry name" value="P-loop containing nucleoside triphosphate hydrolases"/>
    <property type="match status" value="1"/>
</dbReference>
<dbReference type="InterPro" id="IPR027417">
    <property type="entry name" value="P-loop_NTPase"/>
</dbReference>
<dbReference type="Proteomes" id="UP000063718">
    <property type="component" value="Unassembled WGS sequence"/>
</dbReference>
<dbReference type="PIRSF" id="PIRSF015617">
    <property type="entry name" value="Adensltrnsf_CobA"/>
    <property type="match status" value="1"/>
</dbReference>
<dbReference type="Gene3D" id="3.40.50.300">
    <property type="entry name" value="P-loop containing nucleotide triphosphate hydrolases"/>
    <property type="match status" value="1"/>
</dbReference>